<reference evidence="4 5" key="1">
    <citation type="submission" date="2022-02" db="EMBL/GenBank/DDBJ databases">
        <authorList>
            <person name="Zhuang L."/>
        </authorList>
    </citation>
    <scope>NUCLEOTIDE SEQUENCE [LARGE SCALE GENOMIC DNA]</scope>
    <source>
        <strain evidence="4 5">C32</strain>
    </source>
</reference>
<sequence length="182" mass="20976">MSITSNQQLIDYMAVNPVKFILFWGHQPAKSGVSKTCFSQWYEAAFTDGEHQFATAEHYMMYHKAMLFDDIDTAKQILACRHPNEAKQWGRKVRHFDEAKWNAARFDIVVQGNLLKFAQQPKLQDFLLQTGDRILVEASPVDNIWGIGLAADDEHSQQPQHWRGLNLLGYALMVVRERLQAQ</sequence>
<dbReference type="Pfam" id="PF08719">
    <property type="entry name" value="NADAR"/>
    <property type="match status" value="1"/>
</dbReference>
<comment type="catalytic activity">
    <reaction evidence="1">
        <text>5-amino-6-(5-phospho-D-ribosylamino)uracil + H2O = 5,6-diaminouracil + D-ribose 5-phosphate</text>
        <dbReference type="Rhea" id="RHEA:55020"/>
        <dbReference type="ChEBI" id="CHEBI:15377"/>
        <dbReference type="ChEBI" id="CHEBI:46252"/>
        <dbReference type="ChEBI" id="CHEBI:58453"/>
        <dbReference type="ChEBI" id="CHEBI:78346"/>
    </reaction>
</comment>
<evidence type="ECO:0000313" key="4">
    <source>
        <dbReference type="EMBL" id="MCS4556720.1"/>
    </source>
</evidence>
<protein>
    <submittedName>
        <fullName evidence="4">NADAR family protein</fullName>
    </submittedName>
</protein>
<dbReference type="RefSeq" id="WP_238896115.1">
    <property type="nucleotide sequence ID" value="NZ_JAKOGG010000005.1"/>
</dbReference>
<feature type="domain" description="NADAR" evidence="3">
    <location>
        <begin position="23"/>
        <end position="180"/>
    </location>
</feature>
<dbReference type="InterPro" id="IPR037238">
    <property type="entry name" value="YbiA-like_sf"/>
</dbReference>
<dbReference type="CDD" id="cd15457">
    <property type="entry name" value="NADAR"/>
    <property type="match status" value="1"/>
</dbReference>
<comment type="caution">
    <text evidence="4">The sequence shown here is derived from an EMBL/GenBank/DDBJ whole genome shotgun (WGS) entry which is preliminary data.</text>
</comment>
<dbReference type="EMBL" id="JAKOGG010000005">
    <property type="protein sequence ID" value="MCS4556720.1"/>
    <property type="molecule type" value="Genomic_DNA"/>
</dbReference>
<dbReference type="SUPFAM" id="SSF143990">
    <property type="entry name" value="YbiA-like"/>
    <property type="match status" value="1"/>
</dbReference>
<comment type="catalytic activity">
    <reaction evidence="2">
        <text>2,5-diamino-6-hydroxy-4-(5-phosphoribosylamino)-pyrimidine + H2O = 2,5,6-triamino-4-hydroxypyrimidine + D-ribose 5-phosphate</text>
        <dbReference type="Rhea" id="RHEA:23436"/>
        <dbReference type="ChEBI" id="CHEBI:15377"/>
        <dbReference type="ChEBI" id="CHEBI:58614"/>
        <dbReference type="ChEBI" id="CHEBI:78346"/>
        <dbReference type="ChEBI" id="CHEBI:137796"/>
    </reaction>
</comment>
<dbReference type="InterPro" id="IPR012816">
    <property type="entry name" value="NADAR"/>
</dbReference>
<proteinExistence type="predicted"/>
<name>A0ABT2FK57_9GAMM</name>
<dbReference type="Gene3D" id="1.10.357.40">
    <property type="entry name" value="YbiA-like"/>
    <property type="match status" value="1"/>
</dbReference>
<evidence type="ECO:0000313" key="5">
    <source>
        <dbReference type="Proteomes" id="UP001201549"/>
    </source>
</evidence>
<keyword evidence="5" id="KW-1185">Reference proteome</keyword>
<dbReference type="NCBIfam" id="TIGR02464">
    <property type="entry name" value="ribofla_fusion"/>
    <property type="match status" value="1"/>
</dbReference>
<gene>
    <name evidence="4" type="ORF">L9G74_09730</name>
</gene>
<evidence type="ECO:0000259" key="3">
    <source>
        <dbReference type="Pfam" id="PF08719"/>
    </source>
</evidence>
<organism evidence="4 5">
    <name type="scientific">Shewanella electrica</name>
    <dbReference type="NCBI Taxonomy" id="515560"/>
    <lineage>
        <taxon>Bacteria</taxon>
        <taxon>Pseudomonadati</taxon>
        <taxon>Pseudomonadota</taxon>
        <taxon>Gammaproteobacteria</taxon>
        <taxon>Alteromonadales</taxon>
        <taxon>Shewanellaceae</taxon>
        <taxon>Shewanella</taxon>
    </lineage>
</organism>
<reference evidence="5" key="2">
    <citation type="submission" date="2023-07" db="EMBL/GenBank/DDBJ databases">
        <title>Shewanella mangrovi sp. nov., an acetaldehyde- degrading bacterium isolated from mangrove sediment.</title>
        <authorList>
            <person name="Liu Y."/>
        </authorList>
    </citation>
    <scope>NUCLEOTIDE SEQUENCE [LARGE SCALE GENOMIC DNA]</scope>
    <source>
        <strain evidence="5">C32</strain>
    </source>
</reference>
<dbReference type="Proteomes" id="UP001201549">
    <property type="component" value="Unassembled WGS sequence"/>
</dbReference>
<evidence type="ECO:0000256" key="2">
    <source>
        <dbReference type="ARBA" id="ARBA00000751"/>
    </source>
</evidence>
<accession>A0ABT2FK57</accession>
<evidence type="ECO:0000256" key="1">
    <source>
        <dbReference type="ARBA" id="ARBA00000022"/>
    </source>
</evidence>